<feature type="transmembrane region" description="Helical" evidence="1">
    <location>
        <begin position="52"/>
        <end position="79"/>
    </location>
</feature>
<feature type="transmembrane region" description="Helical" evidence="1">
    <location>
        <begin position="21"/>
        <end position="40"/>
    </location>
</feature>
<comment type="caution">
    <text evidence="2">The sequence shown here is derived from an EMBL/GenBank/DDBJ whole genome shotgun (WGS) entry which is preliminary data.</text>
</comment>
<keyword evidence="1" id="KW-0812">Transmembrane</keyword>
<sequence>MRSSQGCGFDPHVGLNSRRRHASMFFLVAFASFLFSPSFPPCAYYGGDLQGLFLFSFFFFILHAGTALLFVLTCLTFFLELPPFVCADSFVLVVQGPSTS</sequence>
<evidence type="ECO:0000313" key="2">
    <source>
        <dbReference type="EMBL" id="KAK0627645.1"/>
    </source>
</evidence>
<keyword evidence="1" id="KW-0472">Membrane</keyword>
<gene>
    <name evidence="2" type="ORF">B0T14DRAFT_513022</name>
</gene>
<dbReference type="Proteomes" id="UP001175000">
    <property type="component" value="Unassembled WGS sequence"/>
</dbReference>
<dbReference type="AlphaFoldDB" id="A0AA39X6D5"/>
<protein>
    <recommendedName>
        <fullName evidence="4">Transmembrane protein</fullName>
    </recommendedName>
</protein>
<evidence type="ECO:0000313" key="3">
    <source>
        <dbReference type="Proteomes" id="UP001175000"/>
    </source>
</evidence>
<dbReference type="EMBL" id="JAULSU010000002">
    <property type="protein sequence ID" value="KAK0627645.1"/>
    <property type="molecule type" value="Genomic_DNA"/>
</dbReference>
<evidence type="ECO:0000256" key="1">
    <source>
        <dbReference type="SAM" id="Phobius"/>
    </source>
</evidence>
<organism evidence="2 3">
    <name type="scientific">Immersiella caudata</name>
    <dbReference type="NCBI Taxonomy" id="314043"/>
    <lineage>
        <taxon>Eukaryota</taxon>
        <taxon>Fungi</taxon>
        <taxon>Dikarya</taxon>
        <taxon>Ascomycota</taxon>
        <taxon>Pezizomycotina</taxon>
        <taxon>Sordariomycetes</taxon>
        <taxon>Sordariomycetidae</taxon>
        <taxon>Sordariales</taxon>
        <taxon>Lasiosphaeriaceae</taxon>
        <taxon>Immersiella</taxon>
    </lineage>
</organism>
<keyword evidence="3" id="KW-1185">Reference proteome</keyword>
<accession>A0AA39X6D5</accession>
<keyword evidence="1" id="KW-1133">Transmembrane helix</keyword>
<evidence type="ECO:0008006" key="4">
    <source>
        <dbReference type="Google" id="ProtNLM"/>
    </source>
</evidence>
<name>A0AA39X6D5_9PEZI</name>
<reference evidence="2" key="1">
    <citation type="submission" date="2023-06" db="EMBL/GenBank/DDBJ databases">
        <title>Genome-scale phylogeny and comparative genomics of the fungal order Sordariales.</title>
        <authorList>
            <consortium name="Lawrence Berkeley National Laboratory"/>
            <person name="Hensen N."/>
            <person name="Bonometti L."/>
            <person name="Westerberg I."/>
            <person name="Brannstrom I.O."/>
            <person name="Guillou S."/>
            <person name="Cros-Aarteil S."/>
            <person name="Calhoun S."/>
            <person name="Haridas S."/>
            <person name="Kuo A."/>
            <person name="Mondo S."/>
            <person name="Pangilinan J."/>
            <person name="Riley R."/>
            <person name="Labutti K."/>
            <person name="Andreopoulos B."/>
            <person name="Lipzen A."/>
            <person name="Chen C."/>
            <person name="Yanf M."/>
            <person name="Daum C."/>
            <person name="Ng V."/>
            <person name="Clum A."/>
            <person name="Steindorff A."/>
            <person name="Ohm R."/>
            <person name="Martin F."/>
            <person name="Silar P."/>
            <person name="Natvig D."/>
            <person name="Lalanne C."/>
            <person name="Gautier V."/>
            <person name="Ament-Velasquez S.L."/>
            <person name="Kruys A."/>
            <person name="Hutchinson M.I."/>
            <person name="Powell A.J."/>
            <person name="Barry K."/>
            <person name="Miller A.N."/>
            <person name="Grigoriev I.V."/>
            <person name="Debuchy R."/>
            <person name="Gladieux P."/>
            <person name="Thoren M.H."/>
            <person name="Johannesson H."/>
        </authorList>
    </citation>
    <scope>NUCLEOTIDE SEQUENCE</scope>
    <source>
        <strain evidence="2">CBS 606.72</strain>
    </source>
</reference>
<proteinExistence type="predicted"/>